<dbReference type="AlphaFoldDB" id="X1RPL8"/>
<name>X1RPL8_9ZZZZ</name>
<reference evidence="1" key="1">
    <citation type="journal article" date="2014" name="Front. Microbiol.">
        <title>High frequency of phylogenetically diverse reductive dehalogenase-homologous genes in deep subseafloor sedimentary metagenomes.</title>
        <authorList>
            <person name="Kawai M."/>
            <person name="Futagami T."/>
            <person name="Toyoda A."/>
            <person name="Takaki Y."/>
            <person name="Nishi S."/>
            <person name="Hori S."/>
            <person name="Arai W."/>
            <person name="Tsubouchi T."/>
            <person name="Morono Y."/>
            <person name="Uchiyama I."/>
            <person name="Ito T."/>
            <person name="Fujiyama A."/>
            <person name="Inagaki F."/>
            <person name="Takami H."/>
        </authorList>
    </citation>
    <scope>NUCLEOTIDE SEQUENCE</scope>
    <source>
        <strain evidence="1">Expedition CK06-06</strain>
    </source>
</reference>
<protein>
    <submittedName>
        <fullName evidence="1">Uncharacterized protein</fullName>
    </submittedName>
</protein>
<proteinExistence type="predicted"/>
<comment type="caution">
    <text evidence="1">The sequence shown here is derived from an EMBL/GenBank/DDBJ whole genome shotgun (WGS) entry which is preliminary data.</text>
</comment>
<gene>
    <name evidence="1" type="ORF">S12H4_21342</name>
</gene>
<feature type="non-terminal residue" evidence="1">
    <location>
        <position position="1"/>
    </location>
</feature>
<accession>X1RPL8</accession>
<evidence type="ECO:0000313" key="1">
    <source>
        <dbReference type="EMBL" id="GAI82588.1"/>
    </source>
</evidence>
<organism evidence="1">
    <name type="scientific">marine sediment metagenome</name>
    <dbReference type="NCBI Taxonomy" id="412755"/>
    <lineage>
        <taxon>unclassified sequences</taxon>
        <taxon>metagenomes</taxon>
        <taxon>ecological metagenomes</taxon>
    </lineage>
</organism>
<sequence>ILVWIIEQEGIKTKEISIKDINLNKKIEEAREAFTATEEDYNYQKIL</sequence>
<dbReference type="EMBL" id="BARW01010963">
    <property type="protein sequence ID" value="GAI82588.1"/>
    <property type="molecule type" value="Genomic_DNA"/>
</dbReference>